<dbReference type="AlphaFoldDB" id="A0AA94UE01"/>
<keyword evidence="1" id="KW-0443">Lipid metabolism</keyword>
<dbReference type="InterPro" id="IPR016035">
    <property type="entry name" value="Acyl_Trfase/lysoPLipase"/>
</dbReference>
<reference evidence="4 5" key="1">
    <citation type="submission" date="2018-01" db="EMBL/GenBank/DDBJ databases">
        <title>Comparative genomics of Mycobacterium mucogenicum and Mycobacterium neoaurum clade members emphasizing tRNA and non-coding RNA.</title>
        <authorList>
            <person name="Behra P.R.K."/>
            <person name="Pettersson B.M.F."/>
            <person name="Das S."/>
            <person name="Dasgupta S."/>
            <person name="Kirsebom L.A."/>
        </authorList>
    </citation>
    <scope>NUCLEOTIDE SEQUENCE [LARGE SCALE GENOMIC DNA]</scope>
    <source>
        <strain evidence="4 5">DSM 45104</strain>
    </source>
</reference>
<proteinExistence type="predicted"/>
<evidence type="ECO:0000259" key="3">
    <source>
        <dbReference type="Pfam" id="PF01734"/>
    </source>
</evidence>
<gene>
    <name evidence="4" type="ORF">C1S79_17755</name>
</gene>
<organism evidence="4 5">
    <name type="scientific">Mycolicibacterium phocaicum</name>
    <dbReference type="NCBI Taxonomy" id="319706"/>
    <lineage>
        <taxon>Bacteria</taxon>
        <taxon>Bacillati</taxon>
        <taxon>Actinomycetota</taxon>
        <taxon>Actinomycetes</taxon>
        <taxon>Mycobacteriales</taxon>
        <taxon>Mycobacteriaceae</taxon>
        <taxon>Mycolicibacterium</taxon>
    </lineage>
</organism>
<dbReference type="Proteomes" id="UP000309984">
    <property type="component" value="Unassembled WGS sequence"/>
</dbReference>
<dbReference type="SUPFAM" id="SSF52151">
    <property type="entry name" value="FabD/lysophospholipase-like"/>
    <property type="match status" value="1"/>
</dbReference>
<evidence type="ECO:0000313" key="4">
    <source>
        <dbReference type="EMBL" id="TLH65013.1"/>
    </source>
</evidence>
<keyword evidence="5" id="KW-1185">Reference proteome</keyword>
<evidence type="ECO:0000256" key="2">
    <source>
        <dbReference type="SAM" id="MobiDB-lite"/>
    </source>
</evidence>
<comment type="caution">
    <text evidence="4">The sequence shown here is derived from an EMBL/GenBank/DDBJ whole genome shotgun (WGS) entry which is preliminary data.</text>
</comment>
<dbReference type="EMBL" id="POTM01000046">
    <property type="protein sequence ID" value="TLH65013.1"/>
    <property type="molecule type" value="Genomic_DNA"/>
</dbReference>
<sequence length="585" mass="64140">MAKNGRMVNSELVPFGESSSELAVIEEAEPPGLPGSNPTLALQHMEAALVRADLECPGVLSPEQFRRLRYLLSFARLTVFEPGAAGPGGTRGRGDVAVGDEILGFRQRVIDALFSTLRGRTTAPERLAAAKEVLETFAADVEYERSRLLERHANDFSAAELDAELGYKTYVAVLGGGGGAGYVYLGGMQRMLAAGLPPAYMLTNSFGAIVGSVMARALPVPIEDYVAWAKTVTYRGVLAPARTRRRHGLNGLFSLRFDEFAKEMFTREDGEPMRLTDLEIPYETVVAGVRKQSFDRLPGRFHPSHFTLMGVRALEHLKLGYAPGAVNRLWQIGAFIDSRVVKPIVLGGDDLTAEFNVVDAASFSSAIPGILHHESSDPRMWGLLDQLLVEKDVAALVDGGAASNVPVELAWKRIQDGRLGTRNACYIGWDCFHPQWNPRHLWLQPITQALQLQMVRNAPFADRVIRFSPTLSPVTLAAAPDAIDRAIQWGNASVESSVPFVQRLTEPVWWEGEQAPQVDRTPIRVSAPLQPMTTILDGARRAAEYVPRVTRVRRRVAAVGDRIRRSQSESAQAVNASGDHLPRRA</sequence>
<dbReference type="GO" id="GO:0006629">
    <property type="term" value="P:lipid metabolic process"/>
    <property type="evidence" value="ECO:0007669"/>
    <property type="project" value="UniProtKB-KW"/>
</dbReference>
<evidence type="ECO:0000313" key="5">
    <source>
        <dbReference type="Proteomes" id="UP000309984"/>
    </source>
</evidence>
<name>A0AA94UE01_9MYCO</name>
<feature type="domain" description="PNPLA" evidence="3">
    <location>
        <begin position="173"/>
        <end position="411"/>
    </location>
</feature>
<accession>A0AA94UE01</accession>
<dbReference type="Pfam" id="PF01734">
    <property type="entry name" value="Patatin"/>
    <property type="match status" value="1"/>
</dbReference>
<feature type="region of interest" description="Disordered" evidence="2">
    <location>
        <begin position="563"/>
        <end position="585"/>
    </location>
</feature>
<evidence type="ECO:0000256" key="1">
    <source>
        <dbReference type="ARBA" id="ARBA00023098"/>
    </source>
</evidence>
<protein>
    <recommendedName>
        <fullName evidence="3">PNPLA domain-containing protein</fullName>
    </recommendedName>
</protein>
<dbReference type="InterPro" id="IPR002641">
    <property type="entry name" value="PNPLA_dom"/>
</dbReference>